<evidence type="ECO:0000313" key="3">
    <source>
        <dbReference type="EMBL" id="SCL34934.1"/>
    </source>
</evidence>
<evidence type="ECO:0000313" key="4">
    <source>
        <dbReference type="Proteomes" id="UP000199699"/>
    </source>
</evidence>
<keyword evidence="2" id="KW-0472">Membrane</keyword>
<dbReference type="OrthoDB" id="3790588at2"/>
<dbReference type="EMBL" id="FMHT01000003">
    <property type="protein sequence ID" value="SCL34934.1"/>
    <property type="molecule type" value="Genomic_DNA"/>
</dbReference>
<keyword evidence="4" id="KW-1185">Reference proteome</keyword>
<feature type="compositionally biased region" description="Low complexity" evidence="1">
    <location>
        <begin position="29"/>
        <end position="52"/>
    </location>
</feature>
<organism evidence="3 4">
    <name type="scientific">Micromonospora nigra</name>
    <dbReference type="NCBI Taxonomy" id="145857"/>
    <lineage>
        <taxon>Bacteria</taxon>
        <taxon>Bacillati</taxon>
        <taxon>Actinomycetota</taxon>
        <taxon>Actinomycetes</taxon>
        <taxon>Micromonosporales</taxon>
        <taxon>Micromonosporaceae</taxon>
        <taxon>Micromonospora</taxon>
    </lineage>
</organism>
<keyword evidence="2" id="KW-1133">Transmembrane helix</keyword>
<dbReference type="Proteomes" id="UP000199699">
    <property type="component" value="Unassembled WGS sequence"/>
</dbReference>
<reference evidence="3 4" key="1">
    <citation type="submission" date="2016-06" db="EMBL/GenBank/DDBJ databases">
        <authorList>
            <person name="Kjaerup R.B."/>
            <person name="Dalgaard T.S."/>
            <person name="Juul-Madsen H.R."/>
        </authorList>
    </citation>
    <scope>NUCLEOTIDE SEQUENCE [LARGE SCALE GENOMIC DNA]</scope>
    <source>
        <strain evidence="3 4">DSM 43818</strain>
    </source>
</reference>
<proteinExistence type="predicted"/>
<dbReference type="AlphaFoldDB" id="A0A1C6SZC0"/>
<dbReference type="RefSeq" id="WP_091088231.1">
    <property type="nucleotide sequence ID" value="NZ_FMHT01000003.1"/>
</dbReference>
<sequence length="295" mass="30692">MSESHPPYGGQQPDPNVAPWGTPPGSPVGQPAYGQPQQGFPGQPGYPPQFGAPLPPPPPPKSNKGLMIGLGIGAAVMAVLVVCGGTIGYFALSGDDDDPAPIASSSSGVPAPTGDAQNSSAPQPVDPQPNNNNAVTARNSSDMSAVCEGSPILNAAPYTSAKGAKIYTFSNSPDRPSSWVTKSVGYNKPYYARSTDWDEVSVVGCLQYVEGSEGAGKKCDYKGSDDKKVTIDYVSSRYTLTFHNARTGEKIADGGTINAPAVRCPSFVSYNKLTLKSYARPDDGALELALEKFTG</sequence>
<evidence type="ECO:0000256" key="1">
    <source>
        <dbReference type="SAM" id="MobiDB-lite"/>
    </source>
</evidence>
<keyword evidence="2" id="KW-0812">Transmembrane</keyword>
<protein>
    <submittedName>
        <fullName evidence="3">Uncharacterized protein</fullName>
    </submittedName>
</protein>
<accession>A0A1C6SZC0</accession>
<name>A0A1C6SZC0_9ACTN</name>
<feature type="region of interest" description="Disordered" evidence="1">
    <location>
        <begin position="1"/>
        <end position="61"/>
    </location>
</feature>
<feature type="transmembrane region" description="Helical" evidence="2">
    <location>
        <begin position="66"/>
        <end position="92"/>
    </location>
</feature>
<gene>
    <name evidence="3" type="ORF">GA0070616_5096</name>
</gene>
<evidence type="ECO:0000256" key="2">
    <source>
        <dbReference type="SAM" id="Phobius"/>
    </source>
</evidence>
<feature type="region of interest" description="Disordered" evidence="1">
    <location>
        <begin position="101"/>
        <end position="141"/>
    </location>
</feature>